<evidence type="ECO:0000256" key="4">
    <source>
        <dbReference type="ARBA" id="ARBA00037868"/>
    </source>
</evidence>
<dbReference type="PANTHER" id="PTHR47977">
    <property type="entry name" value="RAS-RELATED PROTEIN RAB"/>
    <property type="match status" value="1"/>
</dbReference>
<evidence type="ECO:0000256" key="3">
    <source>
        <dbReference type="ARBA" id="ARBA00023134"/>
    </source>
</evidence>
<evidence type="ECO:0000313" key="6">
    <source>
        <dbReference type="EMBL" id="KAG2502127.1"/>
    </source>
</evidence>
<dbReference type="Pfam" id="PF00071">
    <property type="entry name" value="Ras"/>
    <property type="match status" value="1"/>
</dbReference>
<dbReference type="GO" id="GO:0005525">
    <property type="term" value="F:GTP binding"/>
    <property type="evidence" value="ECO:0007669"/>
    <property type="project" value="UniProtKB-KW"/>
</dbReference>
<reference evidence="6" key="1">
    <citation type="journal article" date="2020" name="bioRxiv">
        <title>Comparative genomics of Chlamydomonas.</title>
        <authorList>
            <person name="Craig R.J."/>
            <person name="Hasan A.R."/>
            <person name="Ness R.W."/>
            <person name="Keightley P.D."/>
        </authorList>
    </citation>
    <scope>NUCLEOTIDE SEQUENCE</scope>
    <source>
        <strain evidence="6">CCAP 11/70</strain>
    </source>
</reference>
<dbReference type="SMART" id="SM00174">
    <property type="entry name" value="RHO"/>
    <property type="match status" value="1"/>
</dbReference>
<evidence type="ECO:0000313" key="7">
    <source>
        <dbReference type="Proteomes" id="UP000612055"/>
    </source>
</evidence>
<dbReference type="EMBL" id="JAEHOE010000001">
    <property type="protein sequence ID" value="KAG2502127.1"/>
    <property type="molecule type" value="Genomic_DNA"/>
</dbReference>
<dbReference type="InterPro" id="IPR001806">
    <property type="entry name" value="Small_GTPase"/>
</dbReference>
<dbReference type="InterPro" id="IPR027417">
    <property type="entry name" value="P-loop_NTPase"/>
</dbReference>
<keyword evidence="2" id="KW-0547">Nucleotide-binding</keyword>
<sequence length="229" mass="23746">MGNSCSGVQRHAAPSSDSPPLPSLLGSPAPAPAAPLEGAGLGLPPRIKVVLLGDSGVGKSCLALRYTRGWFDAGSKATVGAAFSCVTVALPHSGPSAKIDLWDTAGQERYQSLAPLYYRGAHASVIVYDVTQRETLAKAAWWLDELRRYAGQHMVLVLVGNKTDLADQRQATEEEGRALADSIGAHYVETSAATGSHVAEVFEGIVAQMAGGLPLSVNAVAAAPTPSVF</sequence>
<dbReference type="SUPFAM" id="SSF52540">
    <property type="entry name" value="P-loop containing nucleoside triphosphate hydrolases"/>
    <property type="match status" value="1"/>
</dbReference>
<dbReference type="PRINTS" id="PR00449">
    <property type="entry name" value="RASTRNSFRMNG"/>
</dbReference>
<evidence type="ECO:0000256" key="2">
    <source>
        <dbReference type="ARBA" id="ARBA00022741"/>
    </source>
</evidence>
<dbReference type="SMART" id="SM00175">
    <property type="entry name" value="RAB"/>
    <property type="match status" value="1"/>
</dbReference>
<evidence type="ECO:0000256" key="1">
    <source>
        <dbReference type="ARBA" id="ARBA00006270"/>
    </source>
</evidence>
<proteinExistence type="inferred from homology"/>
<keyword evidence="7" id="KW-1185">Reference proteome</keyword>
<dbReference type="NCBIfam" id="TIGR00231">
    <property type="entry name" value="small_GTP"/>
    <property type="match status" value="1"/>
</dbReference>
<dbReference type="PROSITE" id="PS51420">
    <property type="entry name" value="RHO"/>
    <property type="match status" value="1"/>
</dbReference>
<comment type="subcellular location">
    <subcellularLocation>
        <location evidence="4">Endomembrane system</location>
        <topology evidence="4">Lipid-anchor</topology>
    </subcellularLocation>
</comment>
<name>A0A835YFT7_9CHLO</name>
<dbReference type="GO" id="GO:0012505">
    <property type="term" value="C:endomembrane system"/>
    <property type="evidence" value="ECO:0007669"/>
    <property type="project" value="UniProtKB-SubCell"/>
</dbReference>
<dbReference type="InterPro" id="IPR050227">
    <property type="entry name" value="Rab"/>
</dbReference>
<organism evidence="6 7">
    <name type="scientific">Edaphochlamys debaryana</name>
    <dbReference type="NCBI Taxonomy" id="47281"/>
    <lineage>
        <taxon>Eukaryota</taxon>
        <taxon>Viridiplantae</taxon>
        <taxon>Chlorophyta</taxon>
        <taxon>core chlorophytes</taxon>
        <taxon>Chlorophyceae</taxon>
        <taxon>CS clade</taxon>
        <taxon>Chlamydomonadales</taxon>
        <taxon>Chlamydomonadales incertae sedis</taxon>
        <taxon>Edaphochlamys</taxon>
    </lineage>
</organism>
<dbReference type="InterPro" id="IPR005225">
    <property type="entry name" value="Small_GTP-bd"/>
</dbReference>
<dbReference type="PROSITE" id="PS51421">
    <property type="entry name" value="RAS"/>
    <property type="match status" value="1"/>
</dbReference>
<keyword evidence="3" id="KW-0342">GTP-binding</keyword>
<feature type="region of interest" description="Disordered" evidence="5">
    <location>
        <begin position="1"/>
        <end position="29"/>
    </location>
</feature>
<dbReference type="SMART" id="SM00176">
    <property type="entry name" value="RAN"/>
    <property type="match status" value="1"/>
</dbReference>
<dbReference type="GO" id="GO:0003924">
    <property type="term" value="F:GTPase activity"/>
    <property type="evidence" value="ECO:0007669"/>
    <property type="project" value="InterPro"/>
</dbReference>
<gene>
    <name evidence="6" type="ORF">HYH03_000617</name>
</gene>
<dbReference type="SMART" id="SM00173">
    <property type="entry name" value="RAS"/>
    <property type="match status" value="1"/>
</dbReference>
<protein>
    <submittedName>
        <fullName evidence="6">Uncharacterized protein</fullName>
    </submittedName>
</protein>
<dbReference type="FunFam" id="3.40.50.300:FF:000808">
    <property type="entry name" value="Small GTP-binding protein, putative"/>
    <property type="match status" value="1"/>
</dbReference>
<comment type="caution">
    <text evidence="6">The sequence shown here is derived from an EMBL/GenBank/DDBJ whole genome shotgun (WGS) entry which is preliminary data.</text>
</comment>
<comment type="similarity">
    <text evidence="1">Belongs to the small GTPase superfamily. Rab family.</text>
</comment>
<accession>A0A835YFT7</accession>
<dbReference type="Proteomes" id="UP000612055">
    <property type="component" value="Unassembled WGS sequence"/>
</dbReference>
<dbReference type="OrthoDB" id="63533at2759"/>
<evidence type="ECO:0000256" key="5">
    <source>
        <dbReference type="SAM" id="MobiDB-lite"/>
    </source>
</evidence>
<dbReference type="AlphaFoldDB" id="A0A835YFT7"/>
<dbReference type="Gene3D" id="3.40.50.300">
    <property type="entry name" value="P-loop containing nucleotide triphosphate hydrolases"/>
    <property type="match status" value="1"/>
</dbReference>
<dbReference type="PROSITE" id="PS51419">
    <property type="entry name" value="RAB"/>
    <property type="match status" value="1"/>
</dbReference>